<sequence length="54" mass="6082">MNSITNANQSQNKLHKIDVLATKTHSSHNKPVLAIHDYDDAEFEHVHVFGVEVT</sequence>
<organism evidence="1 2">
    <name type="scientific">Zasmidium cellare</name>
    <name type="common">Wine cellar mold</name>
    <name type="synonym">Racodium cellare</name>
    <dbReference type="NCBI Taxonomy" id="395010"/>
    <lineage>
        <taxon>Eukaryota</taxon>
        <taxon>Fungi</taxon>
        <taxon>Dikarya</taxon>
        <taxon>Ascomycota</taxon>
        <taxon>Pezizomycotina</taxon>
        <taxon>Dothideomycetes</taxon>
        <taxon>Dothideomycetidae</taxon>
        <taxon>Mycosphaerellales</taxon>
        <taxon>Mycosphaerellaceae</taxon>
        <taxon>Zasmidium</taxon>
    </lineage>
</organism>
<protein>
    <submittedName>
        <fullName evidence="1">Uncharacterized protein</fullName>
    </submittedName>
</protein>
<name>A0ABR0EHW4_ZASCE</name>
<reference evidence="1 2" key="1">
    <citation type="journal article" date="2023" name="G3 (Bethesda)">
        <title>A chromosome-level genome assembly of Zasmidium syzygii isolated from banana leaves.</title>
        <authorList>
            <person name="van Westerhoven A.C."/>
            <person name="Mehrabi R."/>
            <person name="Talebi R."/>
            <person name="Steentjes M.B.F."/>
            <person name="Corcolon B."/>
            <person name="Chong P.A."/>
            <person name="Kema G.H.J."/>
            <person name="Seidl M.F."/>
        </authorList>
    </citation>
    <scope>NUCLEOTIDE SEQUENCE [LARGE SCALE GENOMIC DNA]</scope>
    <source>
        <strain evidence="1 2">P124</strain>
    </source>
</reference>
<keyword evidence="2" id="KW-1185">Reference proteome</keyword>
<evidence type="ECO:0000313" key="1">
    <source>
        <dbReference type="EMBL" id="KAK4500663.1"/>
    </source>
</evidence>
<proteinExistence type="predicted"/>
<dbReference type="EMBL" id="JAXOVC010000006">
    <property type="protein sequence ID" value="KAK4500663.1"/>
    <property type="molecule type" value="Genomic_DNA"/>
</dbReference>
<evidence type="ECO:0000313" key="2">
    <source>
        <dbReference type="Proteomes" id="UP001305779"/>
    </source>
</evidence>
<gene>
    <name evidence="1" type="ORF">PRZ48_008852</name>
</gene>
<accession>A0ABR0EHW4</accession>
<comment type="caution">
    <text evidence="1">The sequence shown here is derived from an EMBL/GenBank/DDBJ whole genome shotgun (WGS) entry which is preliminary data.</text>
</comment>
<dbReference type="Proteomes" id="UP001305779">
    <property type="component" value="Unassembled WGS sequence"/>
</dbReference>